<dbReference type="NCBIfam" id="NF003591">
    <property type="entry name" value="PRK05254.1-4"/>
    <property type="match status" value="1"/>
</dbReference>
<dbReference type="NCBIfam" id="NF003588">
    <property type="entry name" value="PRK05254.1-1"/>
    <property type="match status" value="1"/>
</dbReference>
<dbReference type="CDD" id="cd10027">
    <property type="entry name" value="UDG-F1-like"/>
    <property type="match status" value="1"/>
</dbReference>
<keyword evidence="14" id="KW-1185">Reference proteome</keyword>
<dbReference type="Pfam" id="PF03167">
    <property type="entry name" value="UDG"/>
    <property type="match status" value="1"/>
</dbReference>
<keyword evidence="8 9" id="KW-0234">DNA repair</keyword>
<dbReference type="NCBIfam" id="NF003589">
    <property type="entry name" value="PRK05254.1-2"/>
    <property type="match status" value="1"/>
</dbReference>
<comment type="caution">
    <text evidence="13">The sequence shown here is derived from an EMBL/GenBank/DDBJ whole genome shotgun (WGS) entry which is preliminary data.</text>
</comment>
<name>A0A178IGB9_9BACT</name>
<dbReference type="GO" id="GO:0097510">
    <property type="term" value="P:base-excision repair, AP site formation via deaminated base removal"/>
    <property type="evidence" value="ECO:0007669"/>
    <property type="project" value="TreeGrafter"/>
</dbReference>
<dbReference type="GO" id="GO:0004844">
    <property type="term" value="F:uracil DNA N-glycosylase activity"/>
    <property type="evidence" value="ECO:0007669"/>
    <property type="project" value="UniProtKB-UniRule"/>
</dbReference>
<comment type="similarity">
    <text evidence="3 9 11">Belongs to the uracil-DNA glycosylase (UDG) superfamily. UNG family.</text>
</comment>
<comment type="subcellular location">
    <subcellularLocation>
        <location evidence="9">Cytoplasm</location>
    </subcellularLocation>
</comment>
<keyword evidence="9" id="KW-0963">Cytoplasm</keyword>
<keyword evidence="6 9" id="KW-0227">DNA damage</keyword>
<comment type="function">
    <text evidence="2 9 11">Excises uracil residues from the DNA which can arise as a result of misincorporation of dUMP residues by DNA polymerase or due to deamination of cytosine.</text>
</comment>
<dbReference type="Proteomes" id="UP000078486">
    <property type="component" value="Unassembled WGS sequence"/>
</dbReference>
<evidence type="ECO:0000259" key="12">
    <source>
        <dbReference type="SMART" id="SM00986"/>
    </source>
</evidence>
<dbReference type="SMART" id="SM00986">
    <property type="entry name" value="UDG"/>
    <property type="match status" value="1"/>
</dbReference>
<dbReference type="AlphaFoldDB" id="A0A178IGB9"/>
<evidence type="ECO:0000256" key="7">
    <source>
        <dbReference type="ARBA" id="ARBA00022801"/>
    </source>
</evidence>
<dbReference type="OrthoDB" id="9804372at2"/>
<organism evidence="13 14">
    <name type="scientific">Termitidicoccus mucosus</name>
    <dbReference type="NCBI Taxonomy" id="1184151"/>
    <lineage>
        <taxon>Bacteria</taxon>
        <taxon>Pseudomonadati</taxon>
        <taxon>Verrucomicrobiota</taxon>
        <taxon>Opitutia</taxon>
        <taxon>Opitutales</taxon>
        <taxon>Opitutaceae</taxon>
        <taxon>Termitidicoccus</taxon>
    </lineage>
</organism>
<proteinExistence type="inferred from homology"/>
<keyword evidence="7 9" id="KW-0378">Hydrolase</keyword>
<dbReference type="EC" id="3.2.2.27" evidence="4 9"/>
<evidence type="ECO:0000256" key="9">
    <source>
        <dbReference type="HAMAP-Rule" id="MF_00148"/>
    </source>
</evidence>
<dbReference type="InterPro" id="IPR036895">
    <property type="entry name" value="Uracil-DNA_glycosylase-like_sf"/>
</dbReference>
<dbReference type="GO" id="GO:0005737">
    <property type="term" value="C:cytoplasm"/>
    <property type="evidence" value="ECO:0007669"/>
    <property type="project" value="UniProtKB-SubCell"/>
</dbReference>
<dbReference type="InterPro" id="IPR018085">
    <property type="entry name" value="Ura-DNA_Glyclase_AS"/>
</dbReference>
<evidence type="ECO:0000256" key="3">
    <source>
        <dbReference type="ARBA" id="ARBA00008184"/>
    </source>
</evidence>
<gene>
    <name evidence="9" type="primary">ung</name>
    <name evidence="13" type="ORF">AW736_18165</name>
</gene>
<feature type="domain" description="Uracil-DNA glycosylase-like" evidence="12">
    <location>
        <begin position="51"/>
        <end position="211"/>
    </location>
</feature>
<feature type="active site" description="Proton acceptor" evidence="9 10">
    <location>
        <position position="66"/>
    </location>
</feature>
<dbReference type="RefSeq" id="WP_068771734.1">
    <property type="nucleotide sequence ID" value="NZ_CP109796.1"/>
</dbReference>
<sequence length="240" mass="26773">MLPKLPAGWRERLRDVTGQAWWRELDAFLDAEEAAGREILPGRKDVFNALRLTPPDAVKVVLLGQDPYPTPGHAHGLCFSVPMDVRPLPRSLRNIYQELQADLGLPPAGHGCLESWARNGILMLNTVLTVRAGEANSHKDRGWENFTDRVLEIVNAGPRPVVFVLWGRQAQAKRALVTNPLHRVVECAHPSPLSARLFFSCRCFSAVNRLLVEAGREPVDWRLPPAPVFRKGELFADSDA</sequence>
<dbReference type="InterPro" id="IPR002043">
    <property type="entry name" value="UDG_fam1"/>
</dbReference>
<evidence type="ECO:0000256" key="11">
    <source>
        <dbReference type="RuleBase" id="RU003780"/>
    </source>
</evidence>
<evidence type="ECO:0000256" key="2">
    <source>
        <dbReference type="ARBA" id="ARBA00002631"/>
    </source>
</evidence>
<evidence type="ECO:0000256" key="8">
    <source>
        <dbReference type="ARBA" id="ARBA00023204"/>
    </source>
</evidence>
<dbReference type="PANTHER" id="PTHR11264">
    <property type="entry name" value="URACIL-DNA GLYCOSYLASE"/>
    <property type="match status" value="1"/>
</dbReference>
<evidence type="ECO:0000256" key="5">
    <source>
        <dbReference type="ARBA" id="ARBA00018429"/>
    </source>
</evidence>
<evidence type="ECO:0000256" key="6">
    <source>
        <dbReference type="ARBA" id="ARBA00022763"/>
    </source>
</evidence>
<dbReference type="SMART" id="SM00987">
    <property type="entry name" value="UreE_C"/>
    <property type="match status" value="1"/>
</dbReference>
<dbReference type="Gene3D" id="3.40.470.10">
    <property type="entry name" value="Uracil-DNA glycosylase-like domain"/>
    <property type="match status" value="1"/>
</dbReference>
<comment type="catalytic activity">
    <reaction evidence="1 9 11">
        <text>Hydrolyzes single-stranded DNA or mismatched double-stranded DNA and polynucleotides, releasing free uracil.</text>
        <dbReference type="EC" id="3.2.2.27"/>
    </reaction>
</comment>
<dbReference type="NCBIfam" id="NF003592">
    <property type="entry name" value="PRK05254.1-5"/>
    <property type="match status" value="1"/>
</dbReference>
<evidence type="ECO:0000256" key="1">
    <source>
        <dbReference type="ARBA" id="ARBA00001400"/>
    </source>
</evidence>
<accession>A0A178IGB9</accession>
<dbReference type="NCBIfam" id="TIGR00628">
    <property type="entry name" value="ung"/>
    <property type="match status" value="1"/>
</dbReference>
<dbReference type="InterPro" id="IPR005122">
    <property type="entry name" value="Uracil-DNA_glycosylase-like"/>
</dbReference>
<dbReference type="STRING" id="1184151.AW736_18165"/>
<dbReference type="SUPFAM" id="SSF52141">
    <property type="entry name" value="Uracil-DNA glycosylase-like"/>
    <property type="match status" value="1"/>
</dbReference>
<evidence type="ECO:0000256" key="10">
    <source>
        <dbReference type="PROSITE-ProRule" id="PRU10072"/>
    </source>
</evidence>
<reference evidence="13 14" key="1">
    <citation type="submission" date="2016-01" db="EMBL/GenBank/DDBJ databases">
        <title>High potential of lignocellulose degradation of a new Verrucomicrobia species.</title>
        <authorList>
            <person name="Wang Y."/>
            <person name="Shi Y."/>
            <person name="Qiu Z."/>
            <person name="Liu S."/>
            <person name="Yang H."/>
        </authorList>
    </citation>
    <scope>NUCLEOTIDE SEQUENCE [LARGE SCALE GENOMIC DNA]</scope>
    <source>
        <strain evidence="13 14">TSB47</strain>
    </source>
</reference>
<dbReference type="PANTHER" id="PTHR11264:SF0">
    <property type="entry name" value="URACIL-DNA GLYCOSYLASE"/>
    <property type="match status" value="1"/>
</dbReference>
<evidence type="ECO:0000313" key="14">
    <source>
        <dbReference type="Proteomes" id="UP000078486"/>
    </source>
</evidence>
<evidence type="ECO:0000313" key="13">
    <source>
        <dbReference type="EMBL" id="OAM88185.1"/>
    </source>
</evidence>
<dbReference type="HAMAP" id="MF_00148">
    <property type="entry name" value="UDG"/>
    <property type="match status" value="1"/>
</dbReference>
<evidence type="ECO:0000256" key="4">
    <source>
        <dbReference type="ARBA" id="ARBA00012030"/>
    </source>
</evidence>
<dbReference type="EMBL" id="LRRQ01000142">
    <property type="protein sequence ID" value="OAM88185.1"/>
    <property type="molecule type" value="Genomic_DNA"/>
</dbReference>
<protein>
    <recommendedName>
        <fullName evidence="5 9">Uracil-DNA glycosylase</fullName>
        <shortName evidence="9">UDG</shortName>
        <ecNumber evidence="4 9">3.2.2.27</ecNumber>
    </recommendedName>
</protein>
<dbReference type="PROSITE" id="PS00130">
    <property type="entry name" value="U_DNA_GLYCOSYLASE"/>
    <property type="match status" value="1"/>
</dbReference>